<evidence type="ECO:0008006" key="10">
    <source>
        <dbReference type="Google" id="ProtNLM"/>
    </source>
</evidence>
<evidence type="ECO:0000256" key="6">
    <source>
        <dbReference type="SAM" id="Coils"/>
    </source>
</evidence>
<keyword evidence="3" id="KW-0010">Activator</keyword>
<dbReference type="VEuPathDB" id="FungiDB:A1Q1_02906"/>
<evidence type="ECO:0000256" key="4">
    <source>
        <dbReference type="ARBA" id="ARBA00023163"/>
    </source>
</evidence>
<reference evidence="8 9" key="1">
    <citation type="journal article" date="2012" name="Eukaryot. Cell">
        <title>Draft genome sequence of CBS 2479, the standard type strain of Trichosporon asahii.</title>
        <authorList>
            <person name="Yang R.Y."/>
            <person name="Li H.T."/>
            <person name="Zhu H."/>
            <person name="Zhou G.P."/>
            <person name="Wang M."/>
            <person name="Wang L."/>
        </authorList>
    </citation>
    <scope>NUCLEOTIDE SEQUENCE [LARGE SCALE GENOMIC DNA]</scope>
    <source>
        <strain evidence="9">ATCC 90039 / CBS 2479 / JCM 2466 / KCTC 7840 / NCYC 2677 / UAMH 7654</strain>
    </source>
</reference>
<evidence type="ECO:0000256" key="7">
    <source>
        <dbReference type="SAM" id="MobiDB-lite"/>
    </source>
</evidence>
<evidence type="ECO:0000256" key="3">
    <source>
        <dbReference type="ARBA" id="ARBA00023159"/>
    </source>
</evidence>
<dbReference type="EMBL" id="ALBS01000212">
    <property type="protein sequence ID" value="EJT48096.1"/>
    <property type="molecule type" value="Genomic_DNA"/>
</dbReference>
<keyword evidence="4" id="KW-0804">Transcription</keyword>
<dbReference type="HOGENOM" id="CLU_132741_0_0_1"/>
<feature type="coiled-coil region" evidence="6">
    <location>
        <begin position="117"/>
        <end position="144"/>
    </location>
</feature>
<proteinExistence type="predicted"/>
<evidence type="ECO:0000313" key="8">
    <source>
        <dbReference type="EMBL" id="EJT48096.1"/>
    </source>
</evidence>
<comment type="caution">
    <text evidence="8">The sequence shown here is derived from an EMBL/GenBank/DDBJ whole genome shotgun (WGS) entry which is preliminary data.</text>
</comment>
<keyword evidence="6" id="KW-0175">Coiled coil</keyword>
<name>J5SXT3_TRIAS</name>
<keyword evidence="5" id="KW-0539">Nucleus</keyword>
<sequence length="167" mass="17934">MLSEELSTDMDNSASLRPHVSESENGRGTEKTRRGTEGGSPSAPQFLGRANIQLQDAILDFEQTSAAIPTTLTTARAARRKEYRTAIETFVADIVRRAKDVETLIAALPSKNDSAGRAEMAQANAEYKDALAEAEALLGELRDTLKVTLGDGTERNVPSLKNAVAAM</sequence>
<dbReference type="OrthoDB" id="526653at2759"/>
<dbReference type="AlphaFoldDB" id="J5SXT3"/>
<dbReference type="RefSeq" id="XP_014179610.1">
    <property type="nucleotide sequence ID" value="XM_014324135.1"/>
</dbReference>
<comment type="subcellular location">
    <subcellularLocation>
        <location evidence="1">Nucleus</location>
    </subcellularLocation>
</comment>
<organism evidence="8 9">
    <name type="scientific">Trichosporon asahii var. asahii (strain ATCC 90039 / CBS 2479 / JCM 2466 / KCTC 7840 / NBRC 103889/ NCYC 2677 / UAMH 7654)</name>
    <name type="common">Yeast</name>
    <dbReference type="NCBI Taxonomy" id="1186058"/>
    <lineage>
        <taxon>Eukaryota</taxon>
        <taxon>Fungi</taxon>
        <taxon>Dikarya</taxon>
        <taxon>Basidiomycota</taxon>
        <taxon>Agaricomycotina</taxon>
        <taxon>Tremellomycetes</taxon>
        <taxon>Trichosporonales</taxon>
        <taxon>Trichosporonaceae</taxon>
        <taxon>Trichosporon</taxon>
    </lineage>
</organism>
<evidence type="ECO:0000313" key="9">
    <source>
        <dbReference type="Proteomes" id="UP000002748"/>
    </source>
</evidence>
<dbReference type="Gene3D" id="6.10.280.10">
    <property type="entry name" value="Mediator complex, subunit Med21"/>
    <property type="match status" value="1"/>
</dbReference>
<evidence type="ECO:0000256" key="5">
    <source>
        <dbReference type="ARBA" id="ARBA00023242"/>
    </source>
</evidence>
<evidence type="ECO:0000256" key="1">
    <source>
        <dbReference type="ARBA" id="ARBA00004123"/>
    </source>
</evidence>
<dbReference type="SUPFAM" id="SSF140718">
    <property type="entry name" value="Mediator hinge subcomplex-like"/>
    <property type="match status" value="1"/>
</dbReference>
<feature type="compositionally biased region" description="Basic and acidic residues" evidence="7">
    <location>
        <begin position="19"/>
        <end position="36"/>
    </location>
</feature>
<dbReference type="GO" id="GO:0016592">
    <property type="term" value="C:mediator complex"/>
    <property type="evidence" value="ECO:0007669"/>
    <property type="project" value="InterPro"/>
</dbReference>
<dbReference type="InterPro" id="IPR037212">
    <property type="entry name" value="Med7/Med21-like"/>
</dbReference>
<accession>J5SXT3</accession>
<dbReference type="GeneID" id="25986419"/>
<dbReference type="KEGG" id="tasa:A1Q1_02906"/>
<dbReference type="Proteomes" id="UP000002748">
    <property type="component" value="Unassembled WGS sequence"/>
</dbReference>
<protein>
    <recommendedName>
        <fullName evidence="10">Mediator of RNA polymerase II transcription subunit 21</fullName>
    </recommendedName>
</protein>
<gene>
    <name evidence="8" type="ORF">A1Q1_02906</name>
</gene>
<feature type="region of interest" description="Disordered" evidence="7">
    <location>
        <begin position="1"/>
        <end position="46"/>
    </location>
</feature>
<evidence type="ECO:0000256" key="2">
    <source>
        <dbReference type="ARBA" id="ARBA00023015"/>
    </source>
</evidence>
<keyword evidence="2" id="KW-0805">Transcription regulation</keyword>